<comment type="caution">
    <text evidence="2">The sequence shown here is derived from an EMBL/GenBank/DDBJ whole genome shotgun (WGS) entry which is preliminary data.</text>
</comment>
<name>A0A919ITL1_9ACTN</name>
<evidence type="ECO:0000313" key="3">
    <source>
        <dbReference type="Proteomes" id="UP000619479"/>
    </source>
</evidence>
<dbReference type="EMBL" id="BOMH01000095">
    <property type="protein sequence ID" value="GID71052.1"/>
    <property type="molecule type" value="Genomic_DNA"/>
</dbReference>
<evidence type="ECO:0000259" key="1">
    <source>
        <dbReference type="PROSITE" id="PS51186"/>
    </source>
</evidence>
<feature type="domain" description="N-acetyltransferase" evidence="1">
    <location>
        <begin position="4"/>
        <end position="150"/>
    </location>
</feature>
<keyword evidence="3" id="KW-1185">Reference proteome</keyword>
<organism evidence="2 3">
    <name type="scientific">Actinoplanes cyaneus</name>
    <dbReference type="NCBI Taxonomy" id="52696"/>
    <lineage>
        <taxon>Bacteria</taxon>
        <taxon>Bacillati</taxon>
        <taxon>Actinomycetota</taxon>
        <taxon>Actinomycetes</taxon>
        <taxon>Micromonosporales</taxon>
        <taxon>Micromonosporaceae</taxon>
        <taxon>Actinoplanes</taxon>
    </lineage>
</organism>
<dbReference type="PROSITE" id="PS51186">
    <property type="entry name" value="GNAT"/>
    <property type="match status" value="1"/>
</dbReference>
<dbReference type="Pfam" id="PF00583">
    <property type="entry name" value="Acetyltransf_1"/>
    <property type="match status" value="1"/>
</dbReference>
<dbReference type="Proteomes" id="UP000619479">
    <property type="component" value="Unassembled WGS sequence"/>
</dbReference>
<dbReference type="RefSeq" id="WP_203755693.1">
    <property type="nucleotide sequence ID" value="NZ_BAAAUC010000088.1"/>
</dbReference>
<gene>
    <name evidence="2" type="ORF">Acy02nite_89330</name>
</gene>
<proteinExistence type="predicted"/>
<dbReference type="InterPro" id="IPR000182">
    <property type="entry name" value="GNAT_dom"/>
</dbReference>
<dbReference type="AlphaFoldDB" id="A0A919ITL1"/>
<evidence type="ECO:0000313" key="2">
    <source>
        <dbReference type="EMBL" id="GID71052.1"/>
    </source>
</evidence>
<dbReference type="CDD" id="cd04301">
    <property type="entry name" value="NAT_SF"/>
    <property type="match status" value="1"/>
</dbReference>
<accession>A0A919ITL1</accession>
<dbReference type="Gene3D" id="3.40.630.30">
    <property type="match status" value="1"/>
</dbReference>
<reference evidence="2" key="1">
    <citation type="submission" date="2021-01" db="EMBL/GenBank/DDBJ databases">
        <title>Whole genome shotgun sequence of Actinoplanes cyaneus NBRC 14990.</title>
        <authorList>
            <person name="Komaki H."/>
            <person name="Tamura T."/>
        </authorList>
    </citation>
    <scope>NUCLEOTIDE SEQUENCE</scope>
    <source>
        <strain evidence="2">NBRC 14990</strain>
    </source>
</reference>
<protein>
    <recommendedName>
        <fullName evidence="1">N-acetyltransferase domain-containing protein</fullName>
    </recommendedName>
</protein>
<dbReference type="InterPro" id="IPR016181">
    <property type="entry name" value="Acyl_CoA_acyltransferase"/>
</dbReference>
<sequence>MAEFRLREYTFGQPFEPAVREQVIALFGRVYCAYPDDTALLSCDRVRFVAVVGDRLVGHAAFTRRGRYAEITSLAVDPAFRGRGIGATLERARRERVREQGLLGYMSCLCEDAWSQKSKANLGFAPVSIKFGQTYGRVKPGKYSSFLKFTEGEPTPAAIVDEAILTNEHYPSRRVISDRWDTHDDGCYAELLVSPERAARLLDDQRYFYTGIDLDPRRGTWHHCFQLKNVCYYEGVAAEPYLDPRWPARLAAMHHTLEAVLST</sequence>
<dbReference type="GO" id="GO:0016747">
    <property type="term" value="F:acyltransferase activity, transferring groups other than amino-acyl groups"/>
    <property type="evidence" value="ECO:0007669"/>
    <property type="project" value="InterPro"/>
</dbReference>
<dbReference type="SUPFAM" id="SSF55729">
    <property type="entry name" value="Acyl-CoA N-acyltransferases (Nat)"/>
    <property type="match status" value="1"/>
</dbReference>